<dbReference type="GO" id="GO:0060294">
    <property type="term" value="P:cilium movement involved in cell motility"/>
    <property type="evidence" value="ECO:0007669"/>
    <property type="project" value="TreeGrafter"/>
</dbReference>
<keyword evidence="4" id="KW-0677">Repeat</keyword>
<dbReference type="Gene3D" id="2.130.10.10">
    <property type="entry name" value="YVTN repeat-like/Quinoprotein amine dehydrogenase"/>
    <property type="match status" value="2"/>
</dbReference>
<dbReference type="GO" id="GO:0045503">
    <property type="term" value="F:dynein light chain binding"/>
    <property type="evidence" value="ECO:0007669"/>
    <property type="project" value="TreeGrafter"/>
</dbReference>
<dbReference type="InterPro" id="IPR036322">
    <property type="entry name" value="WD40_repeat_dom_sf"/>
</dbReference>
<dbReference type="GO" id="GO:0036156">
    <property type="term" value="C:inner dynein arm"/>
    <property type="evidence" value="ECO:0007669"/>
    <property type="project" value="TreeGrafter"/>
</dbReference>
<evidence type="ECO:0000313" key="5">
    <source>
        <dbReference type="Ensembl" id="ENSPSTP00000023498.1"/>
    </source>
</evidence>
<comment type="subcellular location">
    <subcellularLocation>
        <location evidence="1">Cytoplasm</location>
    </subcellularLocation>
</comment>
<dbReference type="GO" id="GO:0036159">
    <property type="term" value="P:inner dynein arm assembly"/>
    <property type="evidence" value="ECO:0007669"/>
    <property type="project" value="TreeGrafter"/>
</dbReference>
<evidence type="ECO:0000313" key="6">
    <source>
        <dbReference type="Proteomes" id="UP000694428"/>
    </source>
</evidence>
<organism evidence="5 6">
    <name type="scientific">Pavo cristatus</name>
    <name type="common">Indian peafowl</name>
    <name type="synonym">Blue peafowl</name>
    <dbReference type="NCBI Taxonomy" id="9049"/>
    <lineage>
        <taxon>Eukaryota</taxon>
        <taxon>Metazoa</taxon>
        <taxon>Chordata</taxon>
        <taxon>Craniata</taxon>
        <taxon>Vertebrata</taxon>
        <taxon>Euteleostomi</taxon>
        <taxon>Archelosauria</taxon>
        <taxon>Archosauria</taxon>
        <taxon>Dinosauria</taxon>
        <taxon>Saurischia</taxon>
        <taxon>Theropoda</taxon>
        <taxon>Coelurosauria</taxon>
        <taxon>Aves</taxon>
        <taxon>Neognathae</taxon>
        <taxon>Galloanserae</taxon>
        <taxon>Galliformes</taxon>
        <taxon>Phasianidae</taxon>
        <taxon>Phasianinae</taxon>
        <taxon>Pavo</taxon>
    </lineage>
</organism>
<dbReference type="SMART" id="SM00320">
    <property type="entry name" value="WD40"/>
    <property type="match status" value="3"/>
</dbReference>
<accession>A0A8C9G1S2</accession>
<dbReference type="PANTHER" id="PTHR12442:SF5">
    <property type="entry name" value="DYNEIN AXONEMAL INTERMEDIATE CHAIN 3"/>
    <property type="match status" value="1"/>
</dbReference>
<dbReference type="InterPro" id="IPR050687">
    <property type="entry name" value="Dynein_IC"/>
</dbReference>
<dbReference type="Proteomes" id="UP000694428">
    <property type="component" value="Unplaced"/>
</dbReference>
<dbReference type="SUPFAM" id="SSF50978">
    <property type="entry name" value="WD40 repeat-like"/>
    <property type="match status" value="1"/>
</dbReference>
<evidence type="ECO:0000256" key="3">
    <source>
        <dbReference type="ARBA" id="ARBA00022574"/>
    </source>
</evidence>
<dbReference type="GO" id="GO:0045504">
    <property type="term" value="F:dynein heavy chain binding"/>
    <property type="evidence" value="ECO:0007669"/>
    <property type="project" value="TreeGrafter"/>
</dbReference>
<protein>
    <submittedName>
        <fullName evidence="5">WD repeat domain 63</fullName>
    </submittedName>
</protein>
<evidence type="ECO:0000256" key="4">
    <source>
        <dbReference type="ARBA" id="ARBA00022737"/>
    </source>
</evidence>
<dbReference type="AlphaFoldDB" id="A0A8C9G1S2"/>
<proteinExistence type="predicted"/>
<evidence type="ECO:0000256" key="1">
    <source>
        <dbReference type="ARBA" id="ARBA00004496"/>
    </source>
</evidence>
<keyword evidence="3" id="KW-0853">WD repeat</keyword>
<evidence type="ECO:0000256" key="2">
    <source>
        <dbReference type="ARBA" id="ARBA00022490"/>
    </source>
</evidence>
<sequence>SWRSHIPLLFPVLTKETPHSKCLFLWILLGSGPYKKLCPLITSEMFFFQIKYMFSRVHRKFGAPIRFTDRNASHANDSYVECTSYQDKTFSIKVLEKDVGVQMVPKVREARTQTEWTYPKNAATQYFPRQLSNEKKEEILSSETLKQFLTSVMEIALQQNEIMNAFSDDWKALEDDMSSSGGKSDVCLKAYQTFTDPHYLKDKSISCVSWHPTIYGIIAESATKRPSKEERTKQQHDSVIIFWSFFDPIHPQLILECLDDIYCFQFSPSDPNIIAGGCFSGQVVLWDISQYEEKLQNVKSVAVGMKKTLLFMEDDKSDKGQILVRYCTSSSIHHSHEKRITDIHWLPDYFEVNRMGETFENRAGICVQLVTCSPDSLILFWDIRDTKLPTQRSSERKENGFNMLPEVSDTSNDPELIWKPLMKVLHRNAEQKNQTKLYIWPEPHRNLFFLVNGYSCLIVASSLGFQISNYIKNGPILQSNCTAQRYTEGHWSLTRPGVFYIGTDDGNIDIWDLLKETHKPSHIQNVSKSAITCISPRIASTKQQFLAVSDDSGVLHVLEIRRTLSHPSSNEVGNSFHLSL</sequence>
<dbReference type="InterPro" id="IPR001680">
    <property type="entry name" value="WD40_rpt"/>
</dbReference>
<dbReference type="Ensembl" id="ENSPSTT00000024721.1">
    <property type="protein sequence ID" value="ENSPSTP00000023498.1"/>
    <property type="gene ID" value="ENSPSTG00000017267.1"/>
</dbReference>
<keyword evidence="2" id="KW-0963">Cytoplasm</keyword>
<keyword evidence="6" id="KW-1185">Reference proteome</keyword>
<reference evidence="5" key="1">
    <citation type="submission" date="2025-08" db="UniProtKB">
        <authorList>
            <consortium name="Ensembl"/>
        </authorList>
    </citation>
    <scope>IDENTIFICATION</scope>
</reference>
<dbReference type="InterPro" id="IPR015943">
    <property type="entry name" value="WD40/YVTN_repeat-like_dom_sf"/>
</dbReference>
<dbReference type="PANTHER" id="PTHR12442">
    <property type="entry name" value="DYNEIN INTERMEDIATE CHAIN"/>
    <property type="match status" value="1"/>
</dbReference>
<reference evidence="5" key="2">
    <citation type="submission" date="2025-09" db="UniProtKB">
        <authorList>
            <consortium name="Ensembl"/>
        </authorList>
    </citation>
    <scope>IDENTIFICATION</scope>
</reference>
<name>A0A8C9G1S2_PAVCR</name>